<evidence type="ECO:0008006" key="10">
    <source>
        <dbReference type="Google" id="ProtNLM"/>
    </source>
</evidence>
<proteinExistence type="inferred from homology"/>
<reference evidence="8 9" key="1">
    <citation type="journal article" date="2016" name="Gut Pathog.">
        <title>Whole genome sequencing of "Faecalibaculum rodentium" ALO17, isolated from C57BL/6J laboratory mouse feces.</title>
        <authorList>
            <person name="Lim S."/>
            <person name="Chang D.H."/>
            <person name="Ahn S."/>
            <person name="Kim B.C."/>
        </authorList>
    </citation>
    <scope>NUCLEOTIDE SEQUENCE [LARGE SCALE GENOMIC DNA]</scope>
    <source>
        <strain evidence="8 9">Alo17</strain>
    </source>
</reference>
<evidence type="ECO:0000256" key="3">
    <source>
        <dbReference type="ARBA" id="ARBA00022481"/>
    </source>
</evidence>
<evidence type="ECO:0000256" key="5">
    <source>
        <dbReference type="ARBA" id="ARBA00022989"/>
    </source>
</evidence>
<dbReference type="NCBIfam" id="NF040999">
    <property type="entry name" value="pilin_ComGC"/>
    <property type="match status" value="1"/>
</dbReference>
<evidence type="ECO:0000256" key="4">
    <source>
        <dbReference type="ARBA" id="ARBA00022692"/>
    </source>
</evidence>
<evidence type="ECO:0000256" key="2">
    <source>
        <dbReference type="ARBA" id="ARBA00022475"/>
    </source>
</evidence>
<dbReference type="OrthoDB" id="1798043at2"/>
<dbReference type="GO" id="GO:0030420">
    <property type="term" value="P:establishment of competence for transformation"/>
    <property type="evidence" value="ECO:0007669"/>
    <property type="project" value="InterPro"/>
</dbReference>
<dbReference type="InterPro" id="IPR012902">
    <property type="entry name" value="N_methyl_site"/>
</dbReference>
<gene>
    <name evidence="8" type="ORF">AALO17_11220</name>
</gene>
<dbReference type="SUPFAM" id="SSF54523">
    <property type="entry name" value="Pili subunits"/>
    <property type="match status" value="1"/>
</dbReference>
<dbReference type="Proteomes" id="UP000069771">
    <property type="component" value="Chromosome"/>
</dbReference>
<protein>
    <recommendedName>
        <fullName evidence="10">Competence protein ComGC</fullName>
    </recommendedName>
</protein>
<evidence type="ECO:0000256" key="7">
    <source>
        <dbReference type="ARBA" id="ARBA00043982"/>
    </source>
</evidence>
<dbReference type="InterPro" id="IPR016940">
    <property type="entry name" value="ComGC"/>
</dbReference>
<dbReference type="STRING" id="1702221.AALO17_11220"/>
<evidence type="ECO:0000313" key="9">
    <source>
        <dbReference type="Proteomes" id="UP000069771"/>
    </source>
</evidence>
<dbReference type="GO" id="GO:0005886">
    <property type="term" value="C:plasma membrane"/>
    <property type="evidence" value="ECO:0007669"/>
    <property type="project" value="UniProtKB-SubCell"/>
</dbReference>
<comment type="similarity">
    <text evidence="7">Belongs to the ComGC family.</text>
</comment>
<keyword evidence="9" id="KW-1185">Reference proteome</keyword>
<dbReference type="RefSeq" id="WP_067556374.1">
    <property type="nucleotide sequence ID" value="NZ_CAMNXC010000016.1"/>
</dbReference>
<dbReference type="KEGG" id="fro:AALO17_11220"/>
<dbReference type="Pfam" id="PF07963">
    <property type="entry name" value="N_methyl"/>
    <property type="match status" value="1"/>
</dbReference>
<dbReference type="GeneID" id="78477880"/>
<dbReference type="PIRSF" id="PIRSF029928">
    <property type="entry name" value="Late_competence_ComGC"/>
    <property type="match status" value="1"/>
</dbReference>
<evidence type="ECO:0000256" key="1">
    <source>
        <dbReference type="ARBA" id="ARBA00004162"/>
    </source>
</evidence>
<keyword evidence="3" id="KW-0488">Methylation</keyword>
<dbReference type="InterPro" id="IPR045584">
    <property type="entry name" value="Pilin-like"/>
</dbReference>
<sequence>MKLRKKKGDLRSRPNGFTILEMMIVMLVVAVLLMITLPNVQSKNTLIRKTGCQAMLDVIDSQILLFEIEHDRKPVDLNELLHEGYLKEAQMVCPDGTTPVIENGQAVSR</sequence>
<dbReference type="EMBL" id="CP011391">
    <property type="protein sequence ID" value="AMK54256.1"/>
    <property type="molecule type" value="Genomic_DNA"/>
</dbReference>
<accession>A0A140DUC9</accession>
<name>A0A140DUC9_9FIRM</name>
<keyword evidence="6" id="KW-0472">Membrane</keyword>
<keyword evidence="5" id="KW-1133">Transmembrane helix</keyword>
<keyword evidence="4" id="KW-0812">Transmembrane</keyword>
<comment type="subcellular location">
    <subcellularLocation>
        <location evidence="1">Cell membrane</location>
        <topology evidence="1">Single-pass membrane protein</topology>
    </subcellularLocation>
</comment>
<dbReference type="AlphaFoldDB" id="A0A140DUC9"/>
<organism evidence="8 9">
    <name type="scientific">Faecalibaculum rodentium</name>
    <dbReference type="NCBI Taxonomy" id="1702221"/>
    <lineage>
        <taxon>Bacteria</taxon>
        <taxon>Bacillati</taxon>
        <taxon>Bacillota</taxon>
        <taxon>Erysipelotrichia</taxon>
        <taxon>Erysipelotrichales</taxon>
        <taxon>Erysipelotrichaceae</taxon>
        <taxon>Faecalibaculum</taxon>
    </lineage>
</organism>
<evidence type="ECO:0000256" key="6">
    <source>
        <dbReference type="ARBA" id="ARBA00023136"/>
    </source>
</evidence>
<dbReference type="Gene3D" id="3.30.700.10">
    <property type="entry name" value="Glycoprotein, Type 4 Pilin"/>
    <property type="match status" value="1"/>
</dbReference>
<keyword evidence="2" id="KW-1003">Cell membrane</keyword>
<dbReference type="NCBIfam" id="TIGR02532">
    <property type="entry name" value="IV_pilin_GFxxxE"/>
    <property type="match status" value="1"/>
</dbReference>
<evidence type="ECO:0000313" key="8">
    <source>
        <dbReference type="EMBL" id="AMK54256.1"/>
    </source>
</evidence>